<gene>
    <name evidence="2" type="ORF">PICMEDRAFT_111250</name>
</gene>
<accession>A0A1E3NMH5</accession>
<dbReference type="GeneID" id="30176443"/>
<proteinExistence type="predicted"/>
<name>A0A1E3NMH5_9ASCO</name>
<dbReference type="EMBL" id="KV454002">
    <property type="protein sequence ID" value="ODQ47325.1"/>
    <property type="molecule type" value="Genomic_DNA"/>
</dbReference>
<dbReference type="RefSeq" id="XP_019018438.1">
    <property type="nucleotide sequence ID" value="XM_019159756.1"/>
</dbReference>
<protein>
    <submittedName>
        <fullName evidence="2">Uncharacterized protein</fullName>
    </submittedName>
</protein>
<feature type="region of interest" description="Disordered" evidence="1">
    <location>
        <begin position="70"/>
        <end position="92"/>
    </location>
</feature>
<organism evidence="2 3">
    <name type="scientific">Pichia membranifaciens NRRL Y-2026</name>
    <dbReference type="NCBI Taxonomy" id="763406"/>
    <lineage>
        <taxon>Eukaryota</taxon>
        <taxon>Fungi</taxon>
        <taxon>Dikarya</taxon>
        <taxon>Ascomycota</taxon>
        <taxon>Saccharomycotina</taxon>
        <taxon>Pichiomycetes</taxon>
        <taxon>Pichiales</taxon>
        <taxon>Pichiaceae</taxon>
        <taxon>Pichia</taxon>
    </lineage>
</organism>
<dbReference type="Proteomes" id="UP000094455">
    <property type="component" value="Unassembled WGS sequence"/>
</dbReference>
<evidence type="ECO:0000313" key="3">
    <source>
        <dbReference type="Proteomes" id="UP000094455"/>
    </source>
</evidence>
<evidence type="ECO:0000313" key="2">
    <source>
        <dbReference type="EMBL" id="ODQ47325.1"/>
    </source>
</evidence>
<evidence type="ECO:0000256" key="1">
    <source>
        <dbReference type="SAM" id="MobiDB-lite"/>
    </source>
</evidence>
<sequence length="92" mass="9917">MQPAQAGRCAFSARRWICVARCTSRVLLCRRIGCGAAFVADTACAIMARLSEAGPLERPRCSPDRVYAPNGKIGCSSNDRNNAARGSSRRKT</sequence>
<keyword evidence="3" id="KW-1185">Reference proteome</keyword>
<feature type="compositionally biased region" description="Polar residues" evidence="1">
    <location>
        <begin position="75"/>
        <end position="85"/>
    </location>
</feature>
<reference evidence="2 3" key="1">
    <citation type="journal article" date="2016" name="Proc. Natl. Acad. Sci. U.S.A.">
        <title>Comparative genomics of biotechnologically important yeasts.</title>
        <authorList>
            <person name="Riley R."/>
            <person name="Haridas S."/>
            <person name="Wolfe K.H."/>
            <person name="Lopes M.R."/>
            <person name="Hittinger C.T."/>
            <person name="Goeker M."/>
            <person name="Salamov A.A."/>
            <person name="Wisecaver J.H."/>
            <person name="Long T.M."/>
            <person name="Calvey C.H."/>
            <person name="Aerts A.L."/>
            <person name="Barry K.W."/>
            <person name="Choi C."/>
            <person name="Clum A."/>
            <person name="Coughlan A.Y."/>
            <person name="Deshpande S."/>
            <person name="Douglass A.P."/>
            <person name="Hanson S.J."/>
            <person name="Klenk H.-P."/>
            <person name="LaButti K.M."/>
            <person name="Lapidus A."/>
            <person name="Lindquist E.A."/>
            <person name="Lipzen A.M."/>
            <person name="Meier-Kolthoff J.P."/>
            <person name="Ohm R.A."/>
            <person name="Otillar R.P."/>
            <person name="Pangilinan J.L."/>
            <person name="Peng Y."/>
            <person name="Rokas A."/>
            <person name="Rosa C.A."/>
            <person name="Scheuner C."/>
            <person name="Sibirny A.A."/>
            <person name="Slot J.C."/>
            <person name="Stielow J.B."/>
            <person name="Sun H."/>
            <person name="Kurtzman C.P."/>
            <person name="Blackwell M."/>
            <person name="Grigoriev I.V."/>
            <person name="Jeffries T.W."/>
        </authorList>
    </citation>
    <scope>NUCLEOTIDE SEQUENCE [LARGE SCALE GENOMIC DNA]</scope>
    <source>
        <strain evidence="2 3">NRRL Y-2026</strain>
    </source>
</reference>
<dbReference type="AlphaFoldDB" id="A0A1E3NMH5"/>